<sequence length="177" mass="20638">MGAKKQTNDNIETIIRKAAAETVRELEKSKLIKNDNQSFFQKTEKLLYSYPGLLKALEQKEQDIQYIQEHGLQEKSKSIVYYTGGGGVSGEELHVEVLEGYIITKDRTKRLVDRIERALEGLKSDSYYYIIPAKYFDRLLNQEIEDKFHISDRTIRRHRNRLINELQILLFGADALE</sequence>
<dbReference type="EMBL" id="FMUS01000022">
    <property type="protein sequence ID" value="SCY93315.1"/>
    <property type="molecule type" value="Genomic_DNA"/>
</dbReference>
<gene>
    <name evidence="1" type="ORF">SAMN03080606_03121</name>
</gene>
<keyword evidence="2" id="KW-1185">Reference proteome</keyword>
<protein>
    <submittedName>
        <fullName evidence="1">Uncharacterized protein</fullName>
    </submittedName>
</protein>
<evidence type="ECO:0000313" key="1">
    <source>
        <dbReference type="EMBL" id="SCY93315.1"/>
    </source>
</evidence>
<accession>A0A1G5JY74</accession>
<proteinExistence type="predicted"/>
<dbReference type="OrthoDB" id="1667023at2"/>
<evidence type="ECO:0000313" key="2">
    <source>
        <dbReference type="Proteomes" id="UP000198636"/>
    </source>
</evidence>
<dbReference type="STRING" id="1120976.SAMN03080606_03121"/>
<dbReference type="AlphaFoldDB" id="A0A1G5JY74"/>
<reference evidence="1 2" key="1">
    <citation type="submission" date="2016-10" db="EMBL/GenBank/DDBJ databases">
        <authorList>
            <person name="de Groot N.N."/>
        </authorList>
    </citation>
    <scope>NUCLEOTIDE SEQUENCE [LARGE SCALE GENOMIC DNA]</scope>
    <source>
        <strain evidence="1 2">DSM 18978</strain>
    </source>
</reference>
<name>A0A1G5JY74_9FIRM</name>
<dbReference type="Proteomes" id="UP000198636">
    <property type="component" value="Unassembled WGS sequence"/>
</dbReference>
<organism evidence="1 2">
    <name type="scientific">Alkaliphilus peptidifermentans DSM 18978</name>
    <dbReference type="NCBI Taxonomy" id="1120976"/>
    <lineage>
        <taxon>Bacteria</taxon>
        <taxon>Bacillati</taxon>
        <taxon>Bacillota</taxon>
        <taxon>Clostridia</taxon>
        <taxon>Peptostreptococcales</taxon>
        <taxon>Natronincolaceae</taxon>
        <taxon>Alkaliphilus</taxon>
    </lineage>
</organism>
<dbReference type="RefSeq" id="WP_091545424.1">
    <property type="nucleotide sequence ID" value="NZ_FMUS01000022.1"/>
</dbReference>